<dbReference type="AlphaFoldDB" id="A0A8S1PPS6"/>
<evidence type="ECO:0000256" key="1">
    <source>
        <dbReference type="ARBA" id="ARBA00006270"/>
    </source>
</evidence>
<dbReference type="GO" id="GO:0005525">
    <property type="term" value="F:GTP binding"/>
    <property type="evidence" value="ECO:0007669"/>
    <property type="project" value="InterPro"/>
</dbReference>
<dbReference type="OrthoDB" id="301665at2759"/>
<name>A0A8S1PPS6_9CILI</name>
<dbReference type="CDD" id="cd00154">
    <property type="entry name" value="Rab"/>
    <property type="match status" value="1"/>
</dbReference>
<dbReference type="Pfam" id="PF00071">
    <property type="entry name" value="Ras"/>
    <property type="match status" value="1"/>
</dbReference>
<organism evidence="3 4">
    <name type="scientific">Paramecium sonneborni</name>
    <dbReference type="NCBI Taxonomy" id="65129"/>
    <lineage>
        <taxon>Eukaryota</taxon>
        <taxon>Sar</taxon>
        <taxon>Alveolata</taxon>
        <taxon>Ciliophora</taxon>
        <taxon>Intramacronucleata</taxon>
        <taxon>Oligohymenophorea</taxon>
        <taxon>Peniculida</taxon>
        <taxon>Parameciidae</taxon>
        <taxon>Paramecium</taxon>
    </lineage>
</organism>
<comment type="similarity">
    <text evidence="1">Belongs to the small GTPase superfamily. Rab family.</text>
</comment>
<sequence>MIVILLGDCGVGKTTILNNFLDINAQTETTIGVQHHSFTRNNIKFSIWDTAGQEKYRSIVSSHYKRAKAAILVYDCSNEQSLLHIDKWIEELVFQAGANVKIALIGNKTDLQSFDINEHVQKLSEQYDIAYQIQTNHQDPQFKDKMNQLLDQISIKEQNNQIDVIEFNNQQDQPFDNQQGPMEDFPNNDKNNQQVKSCEC</sequence>
<dbReference type="PANTHER" id="PTHR47979">
    <property type="entry name" value="DRAB11-RELATED"/>
    <property type="match status" value="1"/>
</dbReference>
<feature type="compositionally biased region" description="Polar residues" evidence="2">
    <location>
        <begin position="188"/>
        <end position="200"/>
    </location>
</feature>
<reference evidence="3" key="1">
    <citation type="submission" date="2021-01" db="EMBL/GenBank/DDBJ databases">
        <authorList>
            <consortium name="Genoscope - CEA"/>
            <person name="William W."/>
        </authorList>
    </citation>
    <scope>NUCLEOTIDE SEQUENCE</scope>
</reference>
<dbReference type="NCBIfam" id="TIGR00231">
    <property type="entry name" value="small_GTP"/>
    <property type="match status" value="1"/>
</dbReference>
<dbReference type="FunFam" id="3.40.50.300:FF:001447">
    <property type="entry name" value="Ras-related protein Rab-1B"/>
    <property type="match status" value="1"/>
</dbReference>
<comment type="caution">
    <text evidence="3">The sequence shown here is derived from an EMBL/GenBank/DDBJ whole genome shotgun (WGS) entry which is preliminary data.</text>
</comment>
<accession>A0A8S1PPS6</accession>
<proteinExistence type="inferred from homology"/>
<dbReference type="PROSITE" id="PS51419">
    <property type="entry name" value="RAB"/>
    <property type="match status" value="1"/>
</dbReference>
<feature type="region of interest" description="Disordered" evidence="2">
    <location>
        <begin position="171"/>
        <end position="200"/>
    </location>
</feature>
<dbReference type="InterPro" id="IPR005225">
    <property type="entry name" value="Small_GTP-bd"/>
</dbReference>
<dbReference type="SMART" id="SM00173">
    <property type="entry name" value="RAS"/>
    <property type="match status" value="1"/>
</dbReference>
<dbReference type="SMART" id="SM00175">
    <property type="entry name" value="RAB"/>
    <property type="match status" value="1"/>
</dbReference>
<dbReference type="InterPro" id="IPR001806">
    <property type="entry name" value="Small_GTPase"/>
</dbReference>
<protein>
    <submittedName>
        <fullName evidence="3">Uncharacterized protein</fullName>
    </submittedName>
</protein>
<evidence type="ECO:0000313" key="3">
    <source>
        <dbReference type="EMBL" id="CAD8104699.1"/>
    </source>
</evidence>
<evidence type="ECO:0000256" key="2">
    <source>
        <dbReference type="SAM" id="MobiDB-lite"/>
    </source>
</evidence>
<dbReference type="SMART" id="SM00176">
    <property type="entry name" value="RAN"/>
    <property type="match status" value="1"/>
</dbReference>
<gene>
    <name evidence="3" type="ORF">PSON_ATCC_30995.1.T0820258</name>
</gene>
<evidence type="ECO:0000313" key="4">
    <source>
        <dbReference type="Proteomes" id="UP000692954"/>
    </source>
</evidence>
<dbReference type="GO" id="GO:0003924">
    <property type="term" value="F:GTPase activity"/>
    <property type="evidence" value="ECO:0007669"/>
    <property type="project" value="InterPro"/>
</dbReference>
<keyword evidence="4" id="KW-1185">Reference proteome</keyword>
<dbReference type="EMBL" id="CAJJDN010000082">
    <property type="protein sequence ID" value="CAD8104699.1"/>
    <property type="molecule type" value="Genomic_DNA"/>
</dbReference>
<dbReference type="InterPro" id="IPR050209">
    <property type="entry name" value="Rab_GTPases_membrane_traffic"/>
</dbReference>
<dbReference type="SMART" id="SM00174">
    <property type="entry name" value="RHO"/>
    <property type="match status" value="1"/>
</dbReference>
<dbReference type="Proteomes" id="UP000692954">
    <property type="component" value="Unassembled WGS sequence"/>
</dbReference>